<keyword evidence="2" id="KW-1185">Reference proteome</keyword>
<dbReference type="AlphaFoldDB" id="A0A2N0VK94"/>
<reference evidence="1 2" key="1">
    <citation type="submission" date="2017-11" db="EMBL/GenBank/DDBJ databases">
        <title>Rhodohalobacter 15182 sp. nov., isolated from a salt lake.</title>
        <authorList>
            <person name="Han S."/>
        </authorList>
    </citation>
    <scope>NUCLEOTIDE SEQUENCE [LARGE SCALE GENOMIC DNA]</scope>
    <source>
        <strain evidence="1 2">15182</strain>
    </source>
</reference>
<protein>
    <submittedName>
        <fullName evidence="1">Uncharacterized protein</fullName>
    </submittedName>
</protein>
<organism evidence="1 2">
    <name type="scientific">Rhodohalobacter barkolensis</name>
    <dbReference type="NCBI Taxonomy" id="2053187"/>
    <lineage>
        <taxon>Bacteria</taxon>
        <taxon>Pseudomonadati</taxon>
        <taxon>Balneolota</taxon>
        <taxon>Balneolia</taxon>
        <taxon>Balneolales</taxon>
        <taxon>Balneolaceae</taxon>
        <taxon>Rhodohalobacter</taxon>
    </lineage>
</organism>
<dbReference type="OrthoDB" id="1525378at2"/>
<accession>A0A2N0VK94</accession>
<sequence>MGQQQLLLVILVTIVVGIATVVAINTFQSAAEEANIDSIRQDILQAQSNANAFTLKPEIMGGGNGRYQGISLQAISLPEENENAVYELGDINNDSFEIVATSERGFVLTATITRDSIDWEREDP</sequence>
<dbReference type="RefSeq" id="WP_101071897.1">
    <property type="nucleotide sequence ID" value="NZ_PISP01000001.1"/>
</dbReference>
<evidence type="ECO:0000313" key="1">
    <source>
        <dbReference type="EMBL" id="PKD44606.1"/>
    </source>
</evidence>
<name>A0A2N0VK94_9BACT</name>
<gene>
    <name evidence="1" type="ORF">CWD77_03845</name>
</gene>
<dbReference type="Proteomes" id="UP000233398">
    <property type="component" value="Unassembled WGS sequence"/>
</dbReference>
<dbReference type="EMBL" id="PISP01000001">
    <property type="protein sequence ID" value="PKD44606.1"/>
    <property type="molecule type" value="Genomic_DNA"/>
</dbReference>
<comment type="caution">
    <text evidence="1">The sequence shown here is derived from an EMBL/GenBank/DDBJ whole genome shotgun (WGS) entry which is preliminary data.</text>
</comment>
<proteinExistence type="predicted"/>
<evidence type="ECO:0000313" key="2">
    <source>
        <dbReference type="Proteomes" id="UP000233398"/>
    </source>
</evidence>